<reference evidence="1" key="2">
    <citation type="submission" date="2023-02" db="EMBL/GenBank/DDBJ databases">
        <title>'Rhodoalgimonas zhirmunskyi' gen. nov., isolated from a red alga.</title>
        <authorList>
            <person name="Nedashkovskaya O.I."/>
            <person name="Otstavnykh N.Y."/>
            <person name="Bystritskaya E.P."/>
            <person name="Balabanova L.A."/>
            <person name="Isaeva M.P."/>
        </authorList>
    </citation>
    <scope>NUCLEOTIDE SEQUENCE</scope>
    <source>
        <strain evidence="1">KCTC 52189</strain>
    </source>
</reference>
<comment type="caution">
    <text evidence="1">The sequence shown here is derived from an EMBL/GenBank/DDBJ whole genome shotgun (WGS) entry which is preliminary data.</text>
</comment>
<evidence type="ECO:0000313" key="2">
    <source>
        <dbReference type="Proteomes" id="UP001226762"/>
    </source>
</evidence>
<dbReference type="AlphaFoldDB" id="A0AAE3WCT6"/>
<sequence>MNDGETFRDIASFELPYTRKAQVREVTFASGMKMTRLILREGKRITQVDLDADSARNLAAALIECAGSGADA</sequence>
<protein>
    <submittedName>
        <fullName evidence="1">Uncharacterized protein</fullName>
    </submittedName>
</protein>
<accession>A0AAE3WCT6</accession>
<name>A0AAE3WCT6_9RHOB</name>
<evidence type="ECO:0000313" key="1">
    <source>
        <dbReference type="EMBL" id="MDQ2089387.1"/>
    </source>
</evidence>
<keyword evidence="2" id="KW-1185">Reference proteome</keyword>
<reference evidence="1" key="1">
    <citation type="submission" date="2022-07" db="EMBL/GenBank/DDBJ databases">
        <authorList>
            <person name="Otstavnykh N."/>
            <person name="Isaeva M."/>
            <person name="Bystritskaya E."/>
        </authorList>
    </citation>
    <scope>NUCLEOTIDE SEQUENCE</scope>
    <source>
        <strain evidence="1">KCTC 52189</strain>
    </source>
</reference>
<dbReference type="Proteomes" id="UP001226762">
    <property type="component" value="Unassembled WGS sequence"/>
</dbReference>
<proteinExistence type="predicted"/>
<dbReference type="RefSeq" id="WP_306734633.1">
    <property type="nucleotide sequence ID" value="NZ_JANHAX010000001.1"/>
</dbReference>
<dbReference type="EMBL" id="JANHAX010000001">
    <property type="protein sequence ID" value="MDQ2089387.1"/>
    <property type="molecule type" value="Genomic_DNA"/>
</dbReference>
<dbReference type="InterPro" id="IPR054240">
    <property type="entry name" value="DUF6967"/>
</dbReference>
<dbReference type="Pfam" id="PF22295">
    <property type="entry name" value="DUF6967"/>
    <property type="match status" value="1"/>
</dbReference>
<organism evidence="1 2">
    <name type="scientific">Marimonas arenosa</name>
    <dbReference type="NCBI Taxonomy" id="1795305"/>
    <lineage>
        <taxon>Bacteria</taxon>
        <taxon>Pseudomonadati</taxon>
        <taxon>Pseudomonadota</taxon>
        <taxon>Alphaproteobacteria</taxon>
        <taxon>Rhodobacterales</taxon>
        <taxon>Paracoccaceae</taxon>
        <taxon>Marimonas</taxon>
    </lineage>
</organism>
<gene>
    <name evidence="1" type="ORF">NO357_05675</name>
</gene>